<evidence type="ECO:0000313" key="2">
    <source>
        <dbReference type="EMBL" id="QUX29739.1"/>
    </source>
</evidence>
<feature type="compositionally biased region" description="Low complexity" evidence="1">
    <location>
        <begin position="26"/>
        <end position="40"/>
    </location>
</feature>
<feature type="region of interest" description="Disordered" evidence="1">
    <location>
        <begin position="1"/>
        <end position="57"/>
    </location>
</feature>
<dbReference type="EMBL" id="CP074132">
    <property type="protein sequence ID" value="QUX29739.1"/>
    <property type="molecule type" value="Genomic_DNA"/>
</dbReference>
<name>A0ABX8C5P8_9ACTN</name>
<proteinExistence type="predicted"/>
<dbReference type="Proteomes" id="UP000678016">
    <property type="component" value="Chromosome"/>
</dbReference>
<evidence type="ECO:0000313" key="3">
    <source>
        <dbReference type="Proteomes" id="UP000678016"/>
    </source>
</evidence>
<gene>
    <name evidence="2" type="ORF">KGD83_03965</name>
</gene>
<accession>A0ABX8C5P8</accession>
<feature type="compositionally biased region" description="Basic and acidic residues" evidence="1">
    <location>
        <begin position="1"/>
        <end position="25"/>
    </location>
</feature>
<keyword evidence="3" id="KW-1185">Reference proteome</keyword>
<sequence>MAAERAHGDVRGAADGTRDVHREARGAAGKARGAHGALLHPPGGRNPAAARTRRERP</sequence>
<evidence type="ECO:0000256" key="1">
    <source>
        <dbReference type="SAM" id="MobiDB-lite"/>
    </source>
</evidence>
<dbReference type="RefSeq" id="WP_212642571.1">
    <property type="nucleotide sequence ID" value="NZ_CP074132.1"/>
</dbReference>
<organism evidence="2 3">
    <name type="scientific">Nocardiopsis akebiae</name>
    <dbReference type="NCBI Taxonomy" id="2831968"/>
    <lineage>
        <taxon>Bacteria</taxon>
        <taxon>Bacillati</taxon>
        <taxon>Actinomycetota</taxon>
        <taxon>Actinomycetes</taxon>
        <taxon>Streptosporangiales</taxon>
        <taxon>Nocardiopsidaceae</taxon>
        <taxon>Nocardiopsis</taxon>
    </lineage>
</organism>
<reference evidence="3" key="1">
    <citation type="submission" date="2021-05" db="EMBL/GenBank/DDBJ databases">
        <title>Direct Submission.</title>
        <authorList>
            <person name="Li K."/>
            <person name="Gao J."/>
        </authorList>
    </citation>
    <scope>NUCLEOTIDE SEQUENCE [LARGE SCALE GENOMIC DNA]</scope>
    <source>
        <strain evidence="3">HDS12</strain>
    </source>
</reference>
<protein>
    <submittedName>
        <fullName evidence="2">Uncharacterized protein</fullName>
    </submittedName>
</protein>